<protein>
    <recommendedName>
        <fullName evidence="4">FtsX-like permease family protein</fullName>
    </recommendedName>
</protein>
<evidence type="ECO:0008006" key="4">
    <source>
        <dbReference type="Google" id="ProtNLM"/>
    </source>
</evidence>
<accession>A0A7T7CD75</accession>
<dbReference type="InterPro" id="IPR050250">
    <property type="entry name" value="Macrolide_Exporter_MacB"/>
</dbReference>
<dbReference type="AlphaFoldDB" id="A0A7T7CD75"/>
<reference evidence="2 3" key="1">
    <citation type="submission" date="2020-06" db="EMBL/GenBank/DDBJ databases">
        <title>Genomic analysis of Salicibibacter sp. NKC5-3.</title>
        <authorList>
            <person name="Oh Y.J."/>
        </authorList>
    </citation>
    <scope>NUCLEOTIDE SEQUENCE [LARGE SCALE GENOMIC DNA]</scope>
    <source>
        <strain evidence="2 3">NKC5-3</strain>
    </source>
</reference>
<proteinExistence type="predicted"/>
<keyword evidence="1" id="KW-0472">Membrane</keyword>
<keyword evidence="1" id="KW-1133">Transmembrane helix</keyword>
<dbReference type="PANTHER" id="PTHR30572">
    <property type="entry name" value="MEMBRANE COMPONENT OF TRANSPORTER-RELATED"/>
    <property type="match status" value="1"/>
</dbReference>
<sequence length="107" mass="11339">MDVLNVQATSADYIQGAGEGATQILNENHSLAGEYEVLNMEEIEEGISQVTNITTIIIGGVAGIALVVGGIGVMNILLVSVTERTREVGLRKIFGSNARQYSSVVPY</sequence>
<dbReference type="GO" id="GO:0005886">
    <property type="term" value="C:plasma membrane"/>
    <property type="evidence" value="ECO:0007669"/>
    <property type="project" value="UniProtKB-SubCell"/>
</dbReference>
<dbReference type="Proteomes" id="UP000595823">
    <property type="component" value="Chromosome"/>
</dbReference>
<dbReference type="KEGG" id="scia:HUG15_20425"/>
<dbReference type="EMBL" id="CP054705">
    <property type="protein sequence ID" value="QQK77714.1"/>
    <property type="molecule type" value="Genomic_DNA"/>
</dbReference>
<name>A0A7T7CD75_9BACI</name>
<keyword evidence="1" id="KW-0812">Transmembrane</keyword>
<dbReference type="PANTHER" id="PTHR30572:SF4">
    <property type="entry name" value="ABC TRANSPORTER PERMEASE YTRF"/>
    <property type="match status" value="1"/>
</dbReference>
<evidence type="ECO:0000313" key="2">
    <source>
        <dbReference type="EMBL" id="QQK77714.1"/>
    </source>
</evidence>
<evidence type="ECO:0000256" key="1">
    <source>
        <dbReference type="SAM" id="Phobius"/>
    </source>
</evidence>
<organism evidence="2 3">
    <name type="scientific">Salicibibacter cibarius</name>
    <dbReference type="NCBI Taxonomy" id="2743000"/>
    <lineage>
        <taxon>Bacteria</taxon>
        <taxon>Bacillati</taxon>
        <taxon>Bacillota</taxon>
        <taxon>Bacilli</taxon>
        <taxon>Bacillales</taxon>
        <taxon>Bacillaceae</taxon>
        <taxon>Salicibibacter</taxon>
    </lineage>
</organism>
<feature type="transmembrane region" description="Helical" evidence="1">
    <location>
        <begin position="56"/>
        <end position="81"/>
    </location>
</feature>
<evidence type="ECO:0000313" key="3">
    <source>
        <dbReference type="Proteomes" id="UP000595823"/>
    </source>
</evidence>
<dbReference type="GO" id="GO:0022857">
    <property type="term" value="F:transmembrane transporter activity"/>
    <property type="evidence" value="ECO:0007669"/>
    <property type="project" value="TreeGrafter"/>
</dbReference>
<keyword evidence="3" id="KW-1185">Reference proteome</keyword>
<gene>
    <name evidence="2" type="ORF">HUG15_20425</name>
</gene>